<keyword evidence="2" id="KW-0808">Transferase</keyword>
<dbReference type="RefSeq" id="WP_111400583.1">
    <property type="nucleotide sequence ID" value="NZ_QKYU01000047.1"/>
</dbReference>
<dbReference type="OrthoDB" id="5679686at2"/>
<dbReference type="NCBIfam" id="TIGR01444">
    <property type="entry name" value="fkbM_fam"/>
    <property type="match status" value="1"/>
</dbReference>
<name>A0A2W7HTK2_9PROT</name>
<dbReference type="InterPro" id="IPR006342">
    <property type="entry name" value="FkbM_mtfrase"/>
</dbReference>
<feature type="domain" description="Methyltransferase FkbM" evidence="1">
    <location>
        <begin position="111"/>
        <end position="268"/>
    </location>
</feature>
<protein>
    <submittedName>
        <fullName evidence="2">FkbM family methyltransferase</fullName>
    </submittedName>
</protein>
<evidence type="ECO:0000313" key="2">
    <source>
        <dbReference type="EMBL" id="PZW37014.1"/>
    </source>
</evidence>
<proteinExistence type="predicted"/>
<evidence type="ECO:0000313" key="3">
    <source>
        <dbReference type="Proteomes" id="UP000249688"/>
    </source>
</evidence>
<keyword evidence="3" id="KW-1185">Reference proteome</keyword>
<dbReference type="Pfam" id="PF05050">
    <property type="entry name" value="Methyltransf_21"/>
    <property type="match status" value="1"/>
</dbReference>
<dbReference type="PANTHER" id="PTHR34203:SF15">
    <property type="entry name" value="SLL1173 PROTEIN"/>
    <property type="match status" value="1"/>
</dbReference>
<dbReference type="SUPFAM" id="SSF53335">
    <property type="entry name" value="S-adenosyl-L-methionine-dependent methyltransferases"/>
    <property type="match status" value="1"/>
</dbReference>
<comment type="caution">
    <text evidence="2">The sequence shown here is derived from an EMBL/GenBank/DDBJ whole genome shotgun (WGS) entry which is preliminary data.</text>
</comment>
<accession>A0A2W7HTK2</accession>
<dbReference type="InterPro" id="IPR052514">
    <property type="entry name" value="SAM-dependent_MTase"/>
</dbReference>
<dbReference type="PANTHER" id="PTHR34203">
    <property type="entry name" value="METHYLTRANSFERASE, FKBM FAMILY PROTEIN"/>
    <property type="match status" value="1"/>
</dbReference>
<dbReference type="AlphaFoldDB" id="A0A2W7HTK2"/>
<gene>
    <name evidence="2" type="ORF">C8P66_1475</name>
</gene>
<dbReference type="Gene3D" id="3.40.50.150">
    <property type="entry name" value="Vaccinia Virus protein VP39"/>
    <property type="match status" value="1"/>
</dbReference>
<evidence type="ECO:0000259" key="1">
    <source>
        <dbReference type="Pfam" id="PF05050"/>
    </source>
</evidence>
<reference evidence="2 3" key="1">
    <citation type="submission" date="2018-06" db="EMBL/GenBank/DDBJ databases">
        <title>Genomic Encyclopedia of Archaeal and Bacterial Type Strains, Phase II (KMG-II): from individual species to whole genera.</title>
        <authorList>
            <person name="Goeker M."/>
        </authorList>
    </citation>
    <scope>NUCLEOTIDE SEQUENCE [LARGE SCALE GENOMIC DNA]</scope>
    <source>
        <strain evidence="2 3">DSM 24525</strain>
    </source>
</reference>
<dbReference type="EMBL" id="QKYU01000047">
    <property type="protein sequence ID" value="PZW37014.1"/>
    <property type="molecule type" value="Genomic_DNA"/>
</dbReference>
<organism evidence="2 3">
    <name type="scientific">Humitalea rosea</name>
    <dbReference type="NCBI Taxonomy" id="990373"/>
    <lineage>
        <taxon>Bacteria</taxon>
        <taxon>Pseudomonadati</taxon>
        <taxon>Pseudomonadota</taxon>
        <taxon>Alphaproteobacteria</taxon>
        <taxon>Acetobacterales</taxon>
        <taxon>Roseomonadaceae</taxon>
        <taxon>Humitalea</taxon>
    </lineage>
</organism>
<sequence length="304" mass="33794">MSELREFLAEQSLSQAPRAAEFARIVQALDLFIPEALQGDLVDRLREAMLAQDWDAWEVTLDAVCEGHDLVFNRRWRFHDRRSLRVMLDEIMVREEYFIPPPLPAVPVFIDCGANIGLATYFVKRRHPTARIIAFEPNPAMFACLEVNVGRSAFSDVQLHQAAVGGSVRQDMFQTRSDASMAGRLGGTDMGGSGIRVGVVPLSAILEAEPEIDLLKVDIEGAEAEALPEASNLLRRCRFIFVECHMAAREPAGGTLLPVLNALAEQGFAFHVGRTAWSERQHSFRPLRHAHQASSSCVFATRLD</sequence>
<dbReference type="Proteomes" id="UP000249688">
    <property type="component" value="Unassembled WGS sequence"/>
</dbReference>
<dbReference type="GO" id="GO:0008168">
    <property type="term" value="F:methyltransferase activity"/>
    <property type="evidence" value="ECO:0007669"/>
    <property type="project" value="UniProtKB-KW"/>
</dbReference>
<dbReference type="InterPro" id="IPR029063">
    <property type="entry name" value="SAM-dependent_MTases_sf"/>
</dbReference>
<keyword evidence="2" id="KW-0489">Methyltransferase</keyword>
<dbReference type="GO" id="GO:0032259">
    <property type="term" value="P:methylation"/>
    <property type="evidence" value="ECO:0007669"/>
    <property type="project" value="UniProtKB-KW"/>
</dbReference>